<feature type="region of interest" description="Disordered" evidence="1">
    <location>
        <begin position="427"/>
        <end position="460"/>
    </location>
</feature>
<accession>A0ABU2THJ3</accession>
<dbReference type="Pfam" id="PF14518">
    <property type="entry name" value="Haem_oxygenas_2"/>
    <property type="match status" value="1"/>
</dbReference>
<keyword evidence="3" id="KW-1185">Reference proteome</keyword>
<dbReference type="InterPro" id="IPR016084">
    <property type="entry name" value="Haem_Oase-like_multi-hlx"/>
</dbReference>
<reference evidence="2" key="1">
    <citation type="submission" date="2024-05" db="EMBL/GenBank/DDBJ databases">
        <title>30 novel species of actinomycetes from the DSMZ collection.</title>
        <authorList>
            <person name="Nouioui I."/>
        </authorList>
    </citation>
    <scope>NUCLEOTIDE SEQUENCE</scope>
    <source>
        <strain evidence="2">DSM 41527</strain>
    </source>
</reference>
<feature type="region of interest" description="Disordered" evidence="1">
    <location>
        <begin position="735"/>
        <end position="766"/>
    </location>
</feature>
<evidence type="ECO:0000313" key="3">
    <source>
        <dbReference type="Proteomes" id="UP001180551"/>
    </source>
</evidence>
<dbReference type="Gene3D" id="1.20.910.10">
    <property type="entry name" value="Heme oxygenase-like"/>
    <property type="match status" value="1"/>
</dbReference>
<dbReference type="SMART" id="SM01236">
    <property type="entry name" value="Haem_oxygenase_2"/>
    <property type="match status" value="1"/>
</dbReference>
<comment type="caution">
    <text evidence="2">The sequence shown here is derived from an EMBL/GenBank/DDBJ whole genome shotgun (WGS) entry which is preliminary data.</text>
</comment>
<proteinExistence type="predicted"/>
<protein>
    <submittedName>
        <fullName evidence="2">Iron-containing redox enzyme family protein</fullName>
    </submittedName>
</protein>
<dbReference type="RefSeq" id="WP_311627332.1">
    <property type="nucleotide sequence ID" value="NZ_JAVRFE010000063.1"/>
</dbReference>
<sequence>MQCQQAAAGTAGRRPRAVAEECRTLYAEAADPEGFPPRVALPDEYSRALTASARTLEDWERRAGAWSARAGDDYRALAARAADQESRDALVRRAALGAAPLALVSGAWLQWLSSPGNGDSELTMRTLALYAQDLGAGHPGADRGSAYRALLHHLRLAERAAPATRLTQDPQVSDLAFALPGPLLAMSRRPDEHRAELVGADLCLRAAGLLPPLALVRELLPAAADWTALDPGAARRADTPTGLALARAAAAALPAGSPDAPGLIAGFRWALDLLQRWSSGLYEEVSAALDPAHDMAELLRLRAREAALYHQEFKVAGRPLGDWFAEARTAPHGLLRALAASRLVRPGSPERSPLLRGLISENGPMFRIFSPADEAVIRRWIRSLPAGAVAVADRGGQATDVPVPVTAMDTAVETTMDTDTVTVTVTVTDPDPNPAPSPDTTRPLPAPAAVRAPAARRDRSPGTLREAYHLLLSRGDTPALRRYATGYVHGWLARSRVGWDTAGHLPPHHWDPRGLRPWLQEQHDRHGREFEQGAGAPVPSREALVDATVQLAPLTLIDGSWLQGFTDYGHASSDVGHLLFSTYWDELGNGDLGLNHPLIYREVLREMGVELPPTASREFAQWPGFREESFELPVYWLCIGRLPRTFLPEVLGLNVAMELSGVGGGYRRARIGLEAYGFSTRFVDIHNTIDNVATGHSAWAADAVDAYMATVPSVLGPGCEPGIWERVRTGYRSLNPPGGRRARRAARHATRAYENRRPYGNKGEVH</sequence>
<organism evidence="2 3">
    <name type="scientific">Streptomyces mooreae</name>
    <dbReference type="NCBI Taxonomy" id="3075523"/>
    <lineage>
        <taxon>Bacteria</taxon>
        <taxon>Bacillati</taxon>
        <taxon>Actinomycetota</taxon>
        <taxon>Actinomycetes</taxon>
        <taxon>Kitasatosporales</taxon>
        <taxon>Streptomycetaceae</taxon>
        <taxon>Streptomyces</taxon>
    </lineage>
</organism>
<gene>
    <name evidence="2" type="ORF">RM550_32505</name>
</gene>
<evidence type="ECO:0000313" key="2">
    <source>
        <dbReference type="EMBL" id="MDT0460392.1"/>
    </source>
</evidence>
<feature type="compositionally biased region" description="Basic residues" evidence="1">
    <location>
        <begin position="740"/>
        <end position="750"/>
    </location>
</feature>
<dbReference type="EMBL" id="JAVRFE010000063">
    <property type="protein sequence ID" value="MDT0460392.1"/>
    <property type="molecule type" value="Genomic_DNA"/>
</dbReference>
<name>A0ABU2THJ3_9ACTN</name>
<evidence type="ECO:0000256" key="1">
    <source>
        <dbReference type="SAM" id="MobiDB-lite"/>
    </source>
</evidence>
<dbReference type="Proteomes" id="UP001180551">
    <property type="component" value="Unassembled WGS sequence"/>
</dbReference>
<feature type="compositionally biased region" description="Basic and acidic residues" evidence="1">
    <location>
        <begin position="751"/>
        <end position="766"/>
    </location>
</feature>